<dbReference type="InterPro" id="IPR003960">
    <property type="entry name" value="ATPase_AAA_CS"/>
</dbReference>
<evidence type="ECO:0000256" key="6">
    <source>
        <dbReference type="SAM" id="MobiDB-lite"/>
    </source>
</evidence>
<reference evidence="8" key="1">
    <citation type="submission" date="2020-07" db="EMBL/GenBank/DDBJ databases">
        <title>Genome sequence and genetic diversity analysis of an under-domesticated orphan crop, white fonio (Digitaria exilis).</title>
        <authorList>
            <person name="Bennetzen J.L."/>
            <person name="Chen S."/>
            <person name="Ma X."/>
            <person name="Wang X."/>
            <person name="Yssel A.E.J."/>
            <person name="Chaluvadi S.R."/>
            <person name="Johnson M."/>
            <person name="Gangashetty P."/>
            <person name="Hamidou F."/>
            <person name="Sanogo M.D."/>
            <person name="Zwaenepoel A."/>
            <person name="Wallace J."/>
            <person name="Van De Peer Y."/>
            <person name="Van Deynze A."/>
        </authorList>
    </citation>
    <scope>NUCLEOTIDE SEQUENCE</scope>
    <source>
        <tissue evidence="8">Leaves</tissue>
    </source>
</reference>
<dbReference type="EMBL" id="JACEFO010000186">
    <property type="protein sequence ID" value="KAF8779201.1"/>
    <property type="molecule type" value="Genomic_DNA"/>
</dbReference>
<protein>
    <recommendedName>
        <fullName evidence="7">AAA+ ATPase domain-containing protein</fullName>
    </recommendedName>
</protein>
<keyword evidence="5" id="KW-0496">Mitochondrion</keyword>
<dbReference type="AlphaFoldDB" id="A0A835KTK8"/>
<dbReference type="Pfam" id="PF17862">
    <property type="entry name" value="AAA_lid_3"/>
    <property type="match status" value="1"/>
</dbReference>
<dbReference type="Proteomes" id="UP000636709">
    <property type="component" value="Unassembled WGS sequence"/>
</dbReference>
<sequence length="849" mass="94537">MPLFERAAREAAAAAAAMEEHSSSIIASAVGIGVGVGLGLASARFSAAGRSRGPTVGPTPAEVEAELRRLVVEGRDSGVTFDDFPYYISEEMRLALTTAAYPYLNQEALPKYINVHTDVSRTILLCSQSEYCLSSVVKAVAHQFNARLLELDVLELAKRIKHKYGCPENAGAVILGKSTTESTLGRLYGWIESFKCQSTKAEPTGSSRRERGILDLRTTDCRSKNASSVRVQVSLLPGAKDHDDSESTEEYETVHPSWNVDEKILMRSLYKVIVSVSECSPVILYIRDVDMVLQNSERTYSMFQKMLNKLSGRVLIIGSYLLTGDTDNYVDKDVSDLFPYILETKPPKEKAQYEKWKTQMETDAAKIKTDIFIKLITDVLSANKLECDDLSSLSLDEMGPIQTHLFDIIAPSVSYHLMNQKDPEYKNGKLIISSKSLSHGLRIFQESNLGKDTVVKTDEPKKVKDNEYEKRIRETVIPAGEIGVTFDDIGALDDIKESIQELVMLPLQRPDLFTGGLLKPCRGILLFGPPGTGKTMLAKAIADEAGASFINISFSSFASKWYGDAEKSIRALFSLAAKIAPAIIFLDEVDSMLGTRKQSNEHEVSRRIKTEFMTHWDGLLSKSSVKILVLAATNRPFDLDEAIIRRFEHRIMVGLPTLESRELILNKLLSKEKVENIDFKELARLTEGYSGSDLKNLCVTAAYRPMREILQKEIETKKDKDKQSQDKKEKQTQDKKEKQTQDKKDKQVAVKDEQAKSSQKGDKDAVKGEKSGKPSKQGTGKGKSEKGTKSDTEETIALRPLTMEDLKQAKEQVGPSLASEGIVMNEIKQWNELYGKGGSRKKEQLTYFL</sequence>
<name>A0A835KTK8_9POAL</name>
<keyword evidence="3" id="KW-0472">Membrane</keyword>
<dbReference type="GO" id="GO:0016887">
    <property type="term" value="F:ATP hydrolysis activity"/>
    <property type="evidence" value="ECO:0007669"/>
    <property type="project" value="InterPro"/>
</dbReference>
<evidence type="ECO:0000313" key="8">
    <source>
        <dbReference type="EMBL" id="KAF8779201.1"/>
    </source>
</evidence>
<dbReference type="InterPro" id="IPR056653">
    <property type="entry name" value="DUF7751"/>
</dbReference>
<keyword evidence="9" id="KW-1185">Reference proteome</keyword>
<dbReference type="InterPro" id="IPR051701">
    <property type="entry name" value="Mito_OM_Translocase_MSP1"/>
</dbReference>
<keyword evidence="3" id="KW-1000">Mitochondrion outer membrane</keyword>
<dbReference type="InterPro" id="IPR003959">
    <property type="entry name" value="ATPase_AAA_core"/>
</dbReference>
<evidence type="ECO:0000256" key="2">
    <source>
        <dbReference type="ARBA" id="ARBA00022741"/>
    </source>
</evidence>
<gene>
    <name evidence="8" type="ORF">HU200_002878</name>
</gene>
<dbReference type="PANTHER" id="PTHR45644">
    <property type="entry name" value="AAA ATPASE, PUTATIVE (AFU_ORTHOLOGUE AFUA_2G12920)-RELATED-RELATED"/>
    <property type="match status" value="1"/>
</dbReference>
<evidence type="ECO:0000259" key="7">
    <source>
        <dbReference type="SMART" id="SM00382"/>
    </source>
</evidence>
<organism evidence="8 9">
    <name type="scientific">Digitaria exilis</name>
    <dbReference type="NCBI Taxonomy" id="1010633"/>
    <lineage>
        <taxon>Eukaryota</taxon>
        <taxon>Viridiplantae</taxon>
        <taxon>Streptophyta</taxon>
        <taxon>Embryophyta</taxon>
        <taxon>Tracheophyta</taxon>
        <taxon>Spermatophyta</taxon>
        <taxon>Magnoliopsida</taxon>
        <taxon>Liliopsida</taxon>
        <taxon>Poales</taxon>
        <taxon>Poaceae</taxon>
        <taxon>PACMAD clade</taxon>
        <taxon>Panicoideae</taxon>
        <taxon>Panicodae</taxon>
        <taxon>Paniceae</taxon>
        <taxon>Anthephorinae</taxon>
        <taxon>Digitaria</taxon>
    </lineage>
</organism>
<dbReference type="SMART" id="SM00382">
    <property type="entry name" value="AAA"/>
    <property type="match status" value="1"/>
</dbReference>
<dbReference type="Pfam" id="PF24933">
    <property type="entry name" value="DUF7751"/>
    <property type="match status" value="1"/>
</dbReference>
<evidence type="ECO:0000256" key="1">
    <source>
        <dbReference type="ARBA" id="ARBA00004572"/>
    </source>
</evidence>
<dbReference type="Pfam" id="PF00004">
    <property type="entry name" value="AAA"/>
    <property type="match status" value="1"/>
</dbReference>
<proteinExistence type="predicted"/>
<dbReference type="SUPFAM" id="SSF52540">
    <property type="entry name" value="P-loop containing nucleoside triphosphate hydrolases"/>
    <property type="match status" value="1"/>
</dbReference>
<dbReference type="GO" id="GO:0005524">
    <property type="term" value="F:ATP binding"/>
    <property type="evidence" value="ECO:0007669"/>
    <property type="project" value="UniProtKB-KW"/>
</dbReference>
<dbReference type="GO" id="GO:0005741">
    <property type="term" value="C:mitochondrial outer membrane"/>
    <property type="evidence" value="ECO:0007669"/>
    <property type="project" value="UniProtKB-SubCell"/>
</dbReference>
<keyword evidence="2" id="KW-0547">Nucleotide-binding</keyword>
<accession>A0A835KTK8</accession>
<evidence type="ECO:0000256" key="5">
    <source>
        <dbReference type="ARBA" id="ARBA00023128"/>
    </source>
</evidence>
<evidence type="ECO:0000256" key="3">
    <source>
        <dbReference type="ARBA" id="ARBA00022787"/>
    </source>
</evidence>
<feature type="domain" description="AAA+ ATPase" evidence="7">
    <location>
        <begin position="520"/>
        <end position="657"/>
    </location>
</feature>
<dbReference type="OrthoDB" id="646022at2759"/>
<comment type="subcellular location">
    <subcellularLocation>
        <location evidence="1">Mitochondrion outer membrane</location>
        <topology evidence="1">Single-pass membrane protein</topology>
    </subcellularLocation>
</comment>
<dbReference type="InterPro" id="IPR003593">
    <property type="entry name" value="AAA+_ATPase"/>
</dbReference>
<dbReference type="InterPro" id="IPR027417">
    <property type="entry name" value="P-loop_NTPase"/>
</dbReference>
<dbReference type="Gene3D" id="1.10.8.60">
    <property type="match status" value="1"/>
</dbReference>
<dbReference type="Gene3D" id="3.40.50.300">
    <property type="entry name" value="P-loop containing nucleotide triphosphate hydrolases"/>
    <property type="match status" value="1"/>
</dbReference>
<feature type="compositionally biased region" description="Basic and acidic residues" evidence="6">
    <location>
        <begin position="713"/>
        <end position="772"/>
    </location>
</feature>
<dbReference type="PANTHER" id="PTHR45644:SF25">
    <property type="entry name" value="CELL DIVISION CYCLE GENE CDC48-LIKE"/>
    <property type="match status" value="1"/>
</dbReference>
<dbReference type="FunFam" id="3.40.50.300:FF:000416">
    <property type="entry name" value="p-loop nucleoside triphosphate hydrolase superfamily protein"/>
    <property type="match status" value="1"/>
</dbReference>
<comment type="caution">
    <text evidence="8">The sequence shown here is derived from an EMBL/GenBank/DDBJ whole genome shotgun (WGS) entry which is preliminary data.</text>
</comment>
<evidence type="ECO:0000256" key="4">
    <source>
        <dbReference type="ARBA" id="ARBA00022840"/>
    </source>
</evidence>
<dbReference type="InterPro" id="IPR041569">
    <property type="entry name" value="AAA_lid_3"/>
</dbReference>
<evidence type="ECO:0000313" key="9">
    <source>
        <dbReference type="Proteomes" id="UP000636709"/>
    </source>
</evidence>
<feature type="region of interest" description="Disordered" evidence="6">
    <location>
        <begin position="713"/>
        <end position="800"/>
    </location>
</feature>
<keyword evidence="4" id="KW-0067">ATP-binding</keyword>
<feature type="compositionally biased region" description="Basic and acidic residues" evidence="6">
    <location>
        <begin position="782"/>
        <end position="792"/>
    </location>
</feature>
<dbReference type="PROSITE" id="PS00674">
    <property type="entry name" value="AAA"/>
    <property type="match status" value="1"/>
</dbReference>